<dbReference type="Pfam" id="PF00196">
    <property type="entry name" value="GerE"/>
    <property type="match status" value="1"/>
</dbReference>
<dbReference type="EMBL" id="JADCLJ010000007">
    <property type="protein sequence ID" value="MBE4906937.1"/>
    <property type="molecule type" value="Genomic_DNA"/>
</dbReference>
<dbReference type="SUPFAM" id="SSF46894">
    <property type="entry name" value="C-terminal effector domain of the bipartite response regulators"/>
    <property type="match status" value="1"/>
</dbReference>
<protein>
    <submittedName>
        <fullName evidence="5">Response regulator transcription factor</fullName>
    </submittedName>
</protein>
<dbReference type="PROSITE" id="PS50043">
    <property type="entry name" value="HTH_LUXR_2"/>
    <property type="match status" value="1"/>
</dbReference>
<evidence type="ECO:0000259" key="4">
    <source>
        <dbReference type="PROSITE" id="PS50043"/>
    </source>
</evidence>
<dbReference type="InterPro" id="IPR036388">
    <property type="entry name" value="WH-like_DNA-bd_sf"/>
</dbReference>
<reference evidence="5 6" key="1">
    <citation type="submission" date="2020-10" db="EMBL/GenBank/DDBJ databases">
        <title>Bacillus sp. HD4P25, an endophyte from a halophyte.</title>
        <authorList>
            <person name="Sun J.-Q."/>
        </authorList>
    </citation>
    <scope>NUCLEOTIDE SEQUENCE [LARGE SCALE GENOMIC DNA]</scope>
    <source>
        <strain evidence="5 6">YIM 93174</strain>
    </source>
</reference>
<dbReference type="Proteomes" id="UP001516662">
    <property type="component" value="Unassembled WGS sequence"/>
</dbReference>
<dbReference type="PANTHER" id="PTHR44688">
    <property type="entry name" value="DNA-BINDING TRANSCRIPTIONAL ACTIVATOR DEVR_DOSR"/>
    <property type="match status" value="1"/>
</dbReference>
<dbReference type="InterPro" id="IPR000792">
    <property type="entry name" value="Tscrpt_reg_LuxR_C"/>
</dbReference>
<dbReference type="SMART" id="SM00421">
    <property type="entry name" value="HTH_LUXR"/>
    <property type="match status" value="1"/>
</dbReference>
<evidence type="ECO:0000256" key="1">
    <source>
        <dbReference type="ARBA" id="ARBA00023015"/>
    </source>
</evidence>
<dbReference type="PANTHER" id="PTHR44688:SF16">
    <property type="entry name" value="DNA-BINDING TRANSCRIPTIONAL ACTIVATOR DEVR_DOSR"/>
    <property type="match status" value="1"/>
</dbReference>
<evidence type="ECO:0000256" key="3">
    <source>
        <dbReference type="ARBA" id="ARBA00023163"/>
    </source>
</evidence>
<dbReference type="Gene3D" id="1.10.10.10">
    <property type="entry name" value="Winged helix-like DNA-binding domain superfamily/Winged helix DNA-binding domain"/>
    <property type="match status" value="1"/>
</dbReference>
<dbReference type="CDD" id="cd06170">
    <property type="entry name" value="LuxR_C_like"/>
    <property type="match status" value="1"/>
</dbReference>
<keyword evidence="2" id="KW-0238">DNA-binding</keyword>
<name>A0ABR9QEL1_9BACI</name>
<evidence type="ECO:0000256" key="2">
    <source>
        <dbReference type="ARBA" id="ARBA00023125"/>
    </source>
</evidence>
<keyword evidence="3" id="KW-0804">Transcription</keyword>
<evidence type="ECO:0000313" key="6">
    <source>
        <dbReference type="Proteomes" id="UP001516662"/>
    </source>
</evidence>
<organism evidence="5 6">
    <name type="scientific">Litchfieldia luteola</name>
    <dbReference type="NCBI Taxonomy" id="682179"/>
    <lineage>
        <taxon>Bacteria</taxon>
        <taxon>Bacillati</taxon>
        <taxon>Bacillota</taxon>
        <taxon>Bacilli</taxon>
        <taxon>Bacillales</taxon>
        <taxon>Bacillaceae</taxon>
        <taxon>Litchfieldia</taxon>
    </lineage>
</organism>
<comment type="caution">
    <text evidence="5">The sequence shown here is derived from an EMBL/GenBank/DDBJ whole genome shotgun (WGS) entry which is preliminary data.</text>
</comment>
<evidence type="ECO:0000313" key="5">
    <source>
        <dbReference type="EMBL" id="MBE4906937.1"/>
    </source>
</evidence>
<proteinExistence type="predicted"/>
<feature type="domain" description="HTH luxR-type" evidence="4">
    <location>
        <begin position="32"/>
        <end position="97"/>
    </location>
</feature>
<sequence>MFINKVELNGEYYYSLSTTPIPSKKNEYPESYLNDFKLLTSREKEVFYQLVDGHSNGQIAQNLIISPDTVKNHISNIYRKLKVNDRVSLIKMYFVNIE</sequence>
<gene>
    <name evidence="5" type="ORF">IMZ08_02545</name>
</gene>
<keyword evidence="6" id="KW-1185">Reference proteome</keyword>
<keyword evidence="1" id="KW-0805">Transcription regulation</keyword>
<accession>A0ABR9QEL1</accession>
<dbReference type="PRINTS" id="PR00038">
    <property type="entry name" value="HTHLUXR"/>
</dbReference>
<dbReference type="PROSITE" id="PS00622">
    <property type="entry name" value="HTH_LUXR_1"/>
    <property type="match status" value="1"/>
</dbReference>
<dbReference type="InterPro" id="IPR016032">
    <property type="entry name" value="Sig_transdc_resp-reg_C-effctor"/>
</dbReference>